<keyword evidence="2" id="KW-0964">Secreted</keyword>
<feature type="domain" description="Carbohydrate-binding module family 96" evidence="4">
    <location>
        <begin position="2"/>
        <end position="96"/>
    </location>
</feature>
<dbReference type="AlphaFoldDB" id="A0AAE6KRK0"/>
<evidence type="ECO:0000256" key="2">
    <source>
        <dbReference type="ARBA" id="ARBA00022525"/>
    </source>
</evidence>
<keyword evidence="3" id="KW-0732">Signal</keyword>
<comment type="subcellular location">
    <subcellularLocation>
        <location evidence="1">Secreted</location>
    </subcellularLocation>
</comment>
<reference evidence="5 6" key="1">
    <citation type="journal article" date="2019" name="Science">
        <title>Social genes are selection hotspots in kin groups of a soil microbe.</title>
        <authorList>
            <person name="Wielgoss S."/>
            <person name="Wolfensberger R."/>
            <person name="Sun L."/>
            <person name="Fiegna F."/>
            <person name="Velicer G.J."/>
        </authorList>
    </citation>
    <scope>NUCLEOTIDE SEQUENCE [LARGE SCALE GENOMIC DNA]</scope>
    <source>
        <strain evidence="5 6">MC3.5.9c15</strain>
    </source>
</reference>
<dbReference type="GO" id="GO:0005576">
    <property type="term" value="C:extracellular region"/>
    <property type="evidence" value="ECO:0007669"/>
    <property type="project" value="UniProtKB-SubCell"/>
</dbReference>
<dbReference type="NCBIfam" id="NF033679">
    <property type="entry name" value="DNRLRE_dom"/>
    <property type="match status" value="1"/>
</dbReference>
<proteinExistence type="predicted"/>
<evidence type="ECO:0000313" key="6">
    <source>
        <dbReference type="Proteomes" id="UP000320179"/>
    </source>
</evidence>
<name>A0AAE6KRK0_MYXXA</name>
<evidence type="ECO:0000256" key="3">
    <source>
        <dbReference type="ARBA" id="ARBA00022729"/>
    </source>
</evidence>
<organism evidence="5 6">
    <name type="scientific">Myxococcus xanthus</name>
    <dbReference type="NCBI Taxonomy" id="34"/>
    <lineage>
        <taxon>Bacteria</taxon>
        <taxon>Pseudomonadati</taxon>
        <taxon>Myxococcota</taxon>
        <taxon>Myxococcia</taxon>
        <taxon>Myxococcales</taxon>
        <taxon>Cystobacterineae</taxon>
        <taxon>Myxococcaceae</taxon>
        <taxon>Myxococcus</taxon>
    </lineage>
</organism>
<dbReference type="Proteomes" id="UP000320179">
    <property type="component" value="Chromosome"/>
</dbReference>
<dbReference type="RefSeq" id="WP_418764039.1">
    <property type="nucleotide sequence ID" value="NZ_CP017173.1"/>
</dbReference>
<dbReference type="Pfam" id="PF24517">
    <property type="entry name" value="CBM96"/>
    <property type="match status" value="1"/>
</dbReference>
<accession>A0AAE6KRK0</accession>
<evidence type="ECO:0000259" key="4">
    <source>
        <dbReference type="Pfam" id="PF24517"/>
    </source>
</evidence>
<sequence length="120" mass="13472">MEPVADSQVTSSAPDTNYGQYSAWEVNRQYSHVYMRFDLSLLPPNIRVRSVRLSVTANTGVAHRGDGNAYTTYVPDDDWHERTITWNNKPAGAGDTRGERNLWYSDTTEAEKMGVNSIDG</sequence>
<protein>
    <recommendedName>
        <fullName evidence="4">Carbohydrate-binding module family 96 domain-containing protein</fullName>
    </recommendedName>
</protein>
<dbReference type="EMBL" id="CP017174">
    <property type="protein sequence ID" value="QDE67357.1"/>
    <property type="molecule type" value="Genomic_DNA"/>
</dbReference>
<evidence type="ECO:0000256" key="1">
    <source>
        <dbReference type="ARBA" id="ARBA00004613"/>
    </source>
</evidence>
<gene>
    <name evidence="5" type="ORF">BHS09_10365</name>
</gene>
<dbReference type="InterPro" id="IPR055372">
    <property type="entry name" value="CBM96"/>
</dbReference>
<evidence type="ECO:0000313" key="5">
    <source>
        <dbReference type="EMBL" id="QDE67357.1"/>
    </source>
</evidence>